<reference evidence="2" key="1">
    <citation type="submission" date="2023-10" db="EMBL/GenBank/DDBJ databases">
        <title>Characterization and genome sequence of Mycobacterium intracellulare ABSURDO, a novel pathogenic isolate with three colony morphotypes that vary in growth and acid-fastness.</title>
        <authorList>
            <person name="Jude B.A."/>
            <person name="Robinson R.T."/>
        </authorList>
    </citation>
    <scope>NUCLEOTIDE SEQUENCE</scope>
    <source>
        <strain evidence="2">ABSURDO Component B</strain>
    </source>
</reference>
<proteinExistence type="predicted"/>
<organism evidence="2 3">
    <name type="scientific">Mycobacterium intracellulare</name>
    <dbReference type="NCBI Taxonomy" id="1767"/>
    <lineage>
        <taxon>Bacteria</taxon>
        <taxon>Bacillati</taxon>
        <taxon>Actinomycetota</taxon>
        <taxon>Actinomycetes</taxon>
        <taxon>Mycobacteriales</taxon>
        <taxon>Mycobacteriaceae</taxon>
        <taxon>Mycobacterium</taxon>
        <taxon>Mycobacterium avium complex (MAC)</taxon>
    </lineage>
</organism>
<accession>A0AAE4R7E8</accession>
<keyword evidence="1" id="KW-0732">Signal</keyword>
<dbReference type="EMBL" id="JAWLLD010000001">
    <property type="protein sequence ID" value="MDV7010801.1"/>
    <property type="molecule type" value="Genomic_DNA"/>
</dbReference>
<evidence type="ECO:0000313" key="2">
    <source>
        <dbReference type="EMBL" id="MDV7010801.1"/>
    </source>
</evidence>
<gene>
    <name evidence="2" type="ORF">R4F53_00570</name>
</gene>
<evidence type="ECO:0008006" key="4">
    <source>
        <dbReference type="Google" id="ProtNLM"/>
    </source>
</evidence>
<dbReference type="AlphaFoldDB" id="A0AAE4R7E8"/>
<sequence>MVIMLKRMAVSCAAVGAILLGPAAPVSADFGDDTPMADVVCNTLDNDPSVAGVRRMMVNFTGFMINRNLAWEQIVNGMAQKCPQHADLLRQYAQFYGYH</sequence>
<dbReference type="Proteomes" id="UP001187143">
    <property type="component" value="Unassembled WGS sequence"/>
</dbReference>
<dbReference type="RefSeq" id="WP_317727110.1">
    <property type="nucleotide sequence ID" value="NZ_JAWLLC010000002.1"/>
</dbReference>
<name>A0AAE4R7E8_MYCIT</name>
<protein>
    <recommendedName>
        <fullName evidence="4">DUF732 domain-containing protein</fullName>
    </recommendedName>
</protein>
<comment type="caution">
    <text evidence="2">The sequence shown here is derived from an EMBL/GenBank/DDBJ whole genome shotgun (WGS) entry which is preliminary data.</text>
</comment>
<feature type="chain" id="PRO_5042081871" description="DUF732 domain-containing protein" evidence="1">
    <location>
        <begin position="29"/>
        <end position="99"/>
    </location>
</feature>
<evidence type="ECO:0000256" key="1">
    <source>
        <dbReference type="SAM" id="SignalP"/>
    </source>
</evidence>
<feature type="signal peptide" evidence="1">
    <location>
        <begin position="1"/>
        <end position="28"/>
    </location>
</feature>
<evidence type="ECO:0000313" key="3">
    <source>
        <dbReference type="Proteomes" id="UP001187143"/>
    </source>
</evidence>